<keyword evidence="1" id="KW-0732">Signal</keyword>
<feature type="signal peptide" evidence="1">
    <location>
        <begin position="1"/>
        <end position="21"/>
    </location>
</feature>
<dbReference type="InterPro" id="IPR036179">
    <property type="entry name" value="Ig-like_dom_sf"/>
</dbReference>
<dbReference type="AlphaFoldDB" id="A0A1V9XVX8"/>
<feature type="chain" id="PRO_5010722540" description="Ig-like domain-containing protein" evidence="1">
    <location>
        <begin position="22"/>
        <end position="161"/>
    </location>
</feature>
<protein>
    <recommendedName>
        <fullName evidence="2">Ig-like domain-containing protein</fullName>
    </recommendedName>
</protein>
<keyword evidence="4" id="KW-1185">Reference proteome</keyword>
<organism evidence="3 4">
    <name type="scientific">Tropilaelaps mercedesae</name>
    <dbReference type="NCBI Taxonomy" id="418985"/>
    <lineage>
        <taxon>Eukaryota</taxon>
        <taxon>Metazoa</taxon>
        <taxon>Ecdysozoa</taxon>
        <taxon>Arthropoda</taxon>
        <taxon>Chelicerata</taxon>
        <taxon>Arachnida</taxon>
        <taxon>Acari</taxon>
        <taxon>Parasitiformes</taxon>
        <taxon>Mesostigmata</taxon>
        <taxon>Gamasina</taxon>
        <taxon>Dermanyssoidea</taxon>
        <taxon>Laelapidae</taxon>
        <taxon>Tropilaelaps</taxon>
    </lineage>
</organism>
<evidence type="ECO:0000256" key="1">
    <source>
        <dbReference type="SAM" id="SignalP"/>
    </source>
</evidence>
<evidence type="ECO:0000313" key="4">
    <source>
        <dbReference type="Proteomes" id="UP000192247"/>
    </source>
</evidence>
<evidence type="ECO:0000313" key="3">
    <source>
        <dbReference type="EMBL" id="OQR77573.1"/>
    </source>
</evidence>
<dbReference type="PROSITE" id="PS50835">
    <property type="entry name" value="IG_LIKE"/>
    <property type="match status" value="1"/>
</dbReference>
<accession>A0A1V9XVX8</accession>
<dbReference type="InParanoid" id="A0A1V9XVX8"/>
<dbReference type="EMBL" id="MNPL01003385">
    <property type="protein sequence ID" value="OQR77573.1"/>
    <property type="molecule type" value="Genomic_DNA"/>
</dbReference>
<dbReference type="InterPro" id="IPR013783">
    <property type="entry name" value="Ig-like_fold"/>
</dbReference>
<proteinExistence type="predicted"/>
<dbReference type="SUPFAM" id="SSF48726">
    <property type="entry name" value="Immunoglobulin"/>
    <property type="match status" value="1"/>
</dbReference>
<dbReference type="InterPro" id="IPR007110">
    <property type="entry name" value="Ig-like_dom"/>
</dbReference>
<dbReference type="Gene3D" id="2.60.40.10">
    <property type="entry name" value="Immunoglobulins"/>
    <property type="match status" value="1"/>
</dbReference>
<reference evidence="3 4" key="1">
    <citation type="journal article" date="2017" name="Gigascience">
        <title>Draft genome of the honey bee ectoparasitic mite, Tropilaelaps mercedesae, is shaped by the parasitic life history.</title>
        <authorList>
            <person name="Dong X."/>
            <person name="Armstrong S.D."/>
            <person name="Xia D."/>
            <person name="Makepeace B.L."/>
            <person name="Darby A.C."/>
            <person name="Kadowaki T."/>
        </authorList>
    </citation>
    <scope>NUCLEOTIDE SEQUENCE [LARGE SCALE GENOMIC DNA]</scope>
    <source>
        <strain evidence="3">Wuxi-XJTLU</strain>
    </source>
</reference>
<name>A0A1V9XVX8_9ACAR</name>
<evidence type="ECO:0000259" key="2">
    <source>
        <dbReference type="PROSITE" id="PS50835"/>
    </source>
</evidence>
<dbReference type="Proteomes" id="UP000192247">
    <property type="component" value="Unassembled WGS sequence"/>
</dbReference>
<sequence>MRLPTTAFMSLLYSLTRASSSREISGKDIGKLKEVACGPEVRVVALEGAEASLPCQVRFAKREAQFMEWTVKFGLQKKAKKNKSKSAGKTRSGLELMYRLDGGNGTIDTASVWKDYRWSHKARFSLLNSELQLINLNVNDSGVYGCNVRQVDGTWKNCSTQ</sequence>
<feature type="domain" description="Ig-like" evidence="2">
    <location>
        <begin position="39"/>
        <end position="161"/>
    </location>
</feature>
<gene>
    <name evidence="3" type="ORF">BIW11_06996</name>
</gene>
<feature type="non-terminal residue" evidence="3">
    <location>
        <position position="161"/>
    </location>
</feature>
<comment type="caution">
    <text evidence="3">The sequence shown here is derived from an EMBL/GenBank/DDBJ whole genome shotgun (WGS) entry which is preliminary data.</text>
</comment>